<proteinExistence type="predicted"/>
<gene>
    <name evidence="1" type="ORF">J5Y06_10645</name>
</gene>
<organism evidence="1 2">
    <name type="scientific">Tianweitania sediminis</name>
    <dbReference type="NCBI Taxonomy" id="1502156"/>
    <lineage>
        <taxon>Bacteria</taxon>
        <taxon>Pseudomonadati</taxon>
        <taxon>Pseudomonadota</taxon>
        <taxon>Alphaproteobacteria</taxon>
        <taxon>Hyphomicrobiales</taxon>
        <taxon>Phyllobacteriaceae</taxon>
        <taxon>Tianweitania</taxon>
    </lineage>
</organism>
<dbReference type="RefSeq" id="WP_209335152.1">
    <property type="nucleotide sequence ID" value="NZ_JAGIYY010000003.1"/>
</dbReference>
<keyword evidence="2" id="KW-1185">Reference proteome</keyword>
<name>A0A8J7UJX7_9HYPH</name>
<evidence type="ECO:0000313" key="1">
    <source>
        <dbReference type="EMBL" id="MBP0439109.1"/>
    </source>
</evidence>
<dbReference type="EMBL" id="JAGIYY010000003">
    <property type="protein sequence ID" value="MBP0439109.1"/>
    <property type="molecule type" value="Genomic_DNA"/>
</dbReference>
<sequence>MPFGFVAWRLLPTLPLCSMRQSFGNGGAPTPERDPLADSDKVQRFEDTVIRAADAIVTAFVSASSCLLSCSTSRSSPGFPLV</sequence>
<comment type="caution">
    <text evidence="1">The sequence shown here is derived from an EMBL/GenBank/DDBJ whole genome shotgun (WGS) entry which is preliminary data.</text>
</comment>
<evidence type="ECO:0000313" key="2">
    <source>
        <dbReference type="Proteomes" id="UP000666240"/>
    </source>
</evidence>
<protein>
    <submittedName>
        <fullName evidence="1">Uncharacterized protein</fullName>
    </submittedName>
</protein>
<accession>A0A8J7UJX7</accession>
<reference evidence="1" key="1">
    <citation type="submission" date="2021-03" db="EMBL/GenBank/DDBJ databases">
        <title>Genome sequencing and assembly of Tianweitania sediminis.</title>
        <authorList>
            <person name="Chhetri G."/>
        </authorList>
    </citation>
    <scope>NUCLEOTIDE SEQUENCE</scope>
    <source>
        <strain evidence="1">Z8</strain>
    </source>
</reference>
<dbReference type="Proteomes" id="UP000666240">
    <property type="component" value="Unassembled WGS sequence"/>
</dbReference>
<dbReference type="AlphaFoldDB" id="A0A8J7UJX7"/>